<keyword evidence="2" id="KW-1185">Reference proteome</keyword>
<name>A0ACD5XYT4_AVESA</name>
<evidence type="ECO:0000313" key="1">
    <source>
        <dbReference type="EnsemblPlants" id="AVESA.00010b.r2.5AG0859610.1.CDS"/>
    </source>
</evidence>
<dbReference type="EnsemblPlants" id="AVESA.00010b.r2.5AG0859610.1">
    <property type="protein sequence ID" value="AVESA.00010b.r2.5AG0859610.1.CDS"/>
    <property type="gene ID" value="AVESA.00010b.r2.5AG0859610"/>
</dbReference>
<proteinExistence type="predicted"/>
<reference evidence="1" key="2">
    <citation type="submission" date="2025-09" db="UniProtKB">
        <authorList>
            <consortium name="EnsemblPlants"/>
        </authorList>
    </citation>
    <scope>IDENTIFICATION</scope>
</reference>
<organism evidence="1 2">
    <name type="scientific">Avena sativa</name>
    <name type="common">Oat</name>
    <dbReference type="NCBI Taxonomy" id="4498"/>
    <lineage>
        <taxon>Eukaryota</taxon>
        <taxon>Viridiplantae</taxon>
        <taxon>Streptophyta</taxon>
        <taxon>Embryophyta</taxon>
        <taxon>Tracheophyta</taxon>
        <taxon>Spermatophyta</taxon>
        <taxon>Magnoliopsida</taxon>
        <taxon>Liliopsida</taxon>
        <taxon>Poales</taxon>
        <taxon>Poaceae</taxon>
        <taxon>BOP clade</taxon>
        <taxon>Pooideae</taxon>
        <taxon>Poodae</taxon>
        <taxon>Poeae</taxon>
        <taxon>Poeae Chloroplast Group 1 (Aveneae type)</taxon>
        <taxon>Aveninae</taxon>
        <taxon>Avena</taxon>
    </lineage>
</organism>
<protein>
    <submittedName>
        <fullName evidence="1">Uncharacterized protein</fullName>
    </submittedName>
</protein>
<evidence type="ECO:0000313" key="2">
    <source>
        <dbReference type="Proteomes" id="UP001732700"/>
    </source>
</evidence>
<dbReference type="Proteomes" id="UP001732700">
    <property type="component" value="Chromosome 5A"/>
</dbReference>
<sequence>MANYDYYGPPSPSPPPPEGHTYQQQPANISDLLRQLRRRANDGPADGHSRDRQQQQVQVISSDPLQLVVPIKDADGTTIPTVVVICNKLRRHRDAAYPRQPTTTVTPYHRPERWSNWSNRRRRRSPAPHDDDDDDKGATKVVCLAKMLSPGDRLEDDGFYQDFLEDVTEEAHKFGDLVKVVIPRPGPVVERGGAACVVAGVGKVFVEFRHLDDAAWCRRRLDGRWYGENEIAATFFSHDRFAAGDYA</sequence>
<reference evidence="1" key="1">
    <citation type="submission" date="2021-05" db="EMBL/GenBank/DDBJ databases">
        <authorList>
            <person name="Scholz U."/>
            <person name="Mascher M."/>
            <person name="Fiebig A."/>
        </authorList>
    </citation>
    <scope>NUCLEOTIDE SEQUENCE [LARGE SCALE GENOMIC DNA]</scope>
</reference>
<accession>A0ACD5XYT4</accession>